<comment type="caution">
    <text evidence="2">The sequence shown here is derived from an EMBL/GenBank/DDBJ whole genome shotgun (WGS) entry which is preliminary data.</text>
</comment>
<organism evidence="2 3">
    <name type="scientific">Ooceraea biroi</name>
    <name type="common">Clonal raider ant</name>
    <name type="synonym">Cerapachys biroi</name>
    <dbReference type="NCBI Taxonomy" id="2015173"/>
    <lineage>
        <taxon>Eukaryota</taxon>
        <taxon>Metazoa</taxon>
        <taxon>Ecdysozoa</taxon>
        <taxon>Arthropoda</taxon>
        <taxon>Hexapoda</taxon>
        <taxon>Insecta</taxon>
        <taxon>Pterygota</taxon>
        <taxon>Neoptera</taxon>
        <taxon>Endopterygota</taxon>
        <taxon>Hymenoptera</taxon>
        <taxon>Apocrita</taxon>
        <taxon>Aculeata</taxon>
        <taxon>Formicoidea</taxon>
        <taxon>Formicidae</taxon>
        <taxon>Dorylinae</taxon>
        <taxon>Ooceraea</taxon>
    </lineage>
</organism>
<accession>A0A3L8DDE3</accession>
<proteinExistence type="predicted"/>
<evidence type="ECO:0000313" key="2">
    <source>
        <dbReference type="EMBL" id="RLU18341.1"/>
    </source>
</evidence>
<evidence type="ECO:0000313" key="3">
    <source>
        <dbReference type="Proteomes" id="UP000279307"/>
    </source>
</evidence>
<protein>
    <submittedName>
        <fullName evidence="2">Uncharacterized protein</fullName>
    </submittedName>
</protein>
<feature type="region of interest" description="Disordered" evidence="1">
    <location>
        <begin position="55"/>
        <end position="129"/>
    </location>
</feature>
<evidence type="ECO:0000256" key="1">
    <source>
        <dbReference type="SAM" id="MobiDB-lite"/>
    </source>
</evidence>
<dbReference type="Proteomes" id="UP000279307">
    <property type="component" value="Chromosome 9"/>
</dbReference>
<sequence>MAEESIYVNVESAEKRCASAPKYKKTIKQSVRCGQVSRASKYNELSNTGEKKCFAGQRKHSSATNTTTLRMEEQRETGIRGQPLARRPRSRGSSAVEMEEVSASCMEPEDGEEEEAEEREEGEGVRLER</sequence>
<dbReference type="EMBL" id="QOIP01000009">
    <property type="protein sequence ID" value="RLU18341.1"/>
    <property type="molecule type" value="Genomic_DNA"/>
</dbReference>
<name>A0A3L8DDE3_OOCBI</name>
<feature type="compositionally biased region" description="Low complexity" evidence="1">
    <location>
        <begin position="93"/>
        <end position="104"/>
    </location>
</feature>
<dbReference type="AlphaFoldDB" id="A0A3L8DDE3"/>
<feature type="compositionally biased region" description="Acidic residues" evidence="1">
    <location>
        <begin position="107"/>
        <end position="121"/>
    </location>
</feature>
<reference evidence="2 3" key="1">
    <citation type="journal article" date="2018" name="Genome Res.">
        <title>The genomic architecture and molecular evolution of ant odorant receptors.</title>
        <authorList>
            <person name="McKenzie S.K."/>
            <person name="Kronauer D.J.C."/>
        </authorList>
    </citation>
    <scope>NUCLEOTIDE SEQUENCE [LARGE SCALE GENOMIC DNA]</scope>
    <source>
        <strain evidence="2">Clonal line C1</strain>
    </source>
</reference>
<gene>
    <name evidence="2" type="ORF">DMN91_008698</name>
</gene>